<evidence type="ECO:0000256" key="5">
    <source>
        <dbReference type="ARBA" id="ARBA00022692"/>
    </source>
</evidence>
<evidence type="ECO:0000313" key="20">
    <source>
        <dbReference type="EMBL" id="TDD68887.1"/>
    </source>
</evidence>
<accession>A0A4V2YS53</accession>
<evidence type="ECO:0000313" key="21">
    <source>
        <dbReference type="Proteomes" id="UP000295217"/>
    </source>
</evidence>
<keyword evidence="13 14" id="KW-0472">Membrane</keyword>
<evidence type="ECO:0000256" key="14">
    <source>
        <dbReference type="PIRNR" id="PIRNR006404"/>
    </source>
</evidence>
<dbReference type="OrthoDB" id="9781963at2"/>
<gene>
    <name evidence="20" type="ORF">E1262_14150</name>
</gene>
<proteinExistence type="inferred from homology"/>
<feature type="region of interest" description="Disordered" evidence="18">
    <location>
        <begin position="379"/>
        <end position="400"/>
    </location>
</feature>
<feature type="transmembrane region" description="Helical" evidence="14">
    <location>
        <begin position="109"/>
        <end position="131"/>
    </location>
</feature>
<keyword evidence="4 14" id="KW-0645">Protease</keyword>
<dbReference type="PROSITE" id="PS51371">
    <property type="entry name" value="CBS"/>
    <property type="match status" value="1"/>
</dbReference>
<dbReference type="AlphaFoldDB" id="A0A4V2YS53"/>
<protein>
    <recommendedName>
        <fullName evidence="14">Zinc metalloprotease</fullName>
    </recommendedName>
</protein>
<evidence type="ECO:0000256" key="12">
    <source>
        <dbReference type="ARBA" id="ARBA00023122"/>
    </source>
</evidence>
<feature type="transmembrane region" description="Helical" evidence="14">
    <location>
        <begin position="12"/>
        <end position="34"/>
    </location>
</feature>
<name>A0A4V2YS53_9ACTN</name>
<comment type="subcellular location">
    <subcellularLocation>
        <location evidence="1 14">Cell membrane</location>
        <topology evidence="1 14">Multi-pass membrane protein</topology>
    </subcellularLocation>
</comment>
<dbReference type="InterPro" id="IPR008915">
    <property type="entry name" value="Peptidase_M50"/>
</dbReference>
<feature type="active site" evidence="15">
    <location>
        <position position="68"/>
    </location>
</feature>
<dbReference type="PANTHER" id="PTHR39188">
    <property type="entry name" value="MEMBRANE-ASSOCIATED ZINC METALLOPROTEASE M50B"/>
    <property type="match status" value="1"/>
</dbReference>
<organism evidence="20 21">
    <name type="scientific">Jiangella aurantiaca</name>
    <dbReference type="NCBI Taxonomy" id="2530373"/>
    <lineage>
        <taxon>Bacteria</taxon>
        <taxon>Bacillati</taxon>
        <taxon>Actinomycetota</taxon>
        <taxon>Actinomycetes</taxon>
        <taxon>Jiangellales</taxon>
        <taxon>Jiangellaceae</taxon>
        <taxon>Jiangella</taxon>
    </lineage>
</organism>
<sequence length="400" mass="42666">MRESIRLGTIFGVRVGLNVSVLAIAAILVVGLAFGRFPAVYPGRSTVAYVLAALVTSVLFFASLLAHEVSHAVVARRNGIEVEGITLWLFGGVAELEGEPRTPGADFRIAVVGPLASVATAVVAAIVAVGLDAAGSSDLVVGMFVYLAGINVLLAVFNLVPAAPLDGGRVLRAALWARRGDRTRAAVTAARAGRVFGFVLMTLGFVQIVTGDGFDGVWLVLIGFFLVNVAAAEEQQTRIADTLDGVRVRDVMTPQPMAADPDQPLDRFIADGLWTRRHASYPLLDRDGRLLGLATIDRMRGVRHEDRSAITLRDIACAPDELPLTTPDEPLVDLLPRMRDCSDGRAVVLDDHQRVIGIVSPSDISRALQARDLQGLSAYQGPRGADVTSAGTAKHRHRNH</sequence>
<feature type="transmembrane region" description="Helical" evidence="14">
    <location>
        <begin position="46"/>
        <end position="67"/>
    </location>
</feature>
<evidence type="ECO:0000259" key="19">
    <source>
        <dbReference type="PROSITE" id="PS51371"/>
    </source>
</evidence>
<evidence type="ECO:0000256" key="6">
    <source>
        <dbReference type="ARBA" id="ARBA00022723"/>
    </source>
</evidence>
<keyword evidence="7" id="KW-0677">Repeat</keyword>
<feature type="binding site" evidence="16">
    <location>
        <position position="71"/>
    </location>
    <ligand>
        <name>Zn(2+)</name>
        <dbReference type="ChEBI" id="CHEBI:29105"/>
        <note>catalytic</note>
    </ligand>
</feature>
<comment type="cofactor">
    <cofactor evidence="14 16">
        <name>Zn(2+)</name>
        <dbReference type="ChEBI" id="CHEBI:29105"/>
    </cofactor>
    <text evidence="14 16">Binds 1 zinc ion per subunit.</text>
</comment>
<dbReference type="Gene3D" id="3.10.580.10">
    <property type="entry name" value="CBS-domain"/>
    <property type="match status" value="2"/>
</dbReference>
<dbReference type="PIRSF" id="PIRSF006404">
    <property type="entry name" value="UCP006404_Pept_M50_CBS"/>
    <property type="match status" value="1"/>
</dbReference>
<feature type="binding site" evidence="16">
    <location>
        <position position="166"/>
    </location>
    <ligand>
        <name>Zn(2+)</name>
        <dbReference type="ChEBI" id="CHEBI:29105"/>
        <note>catalytic</note>
    </ligand>
</feature>
<keyword evidence="6 14" id="KW-0479">Metal-binding</keyword>
<evidence type="ECO:0000256" key="4">
    <source>
        <dbReference type="ARBA" id="ARBA00022670"/>
    </source>
</evidence>
<evidence type="ECO:0000256" key="9">
    <source>
        <dbReference type="ARBA" id="ARBA00022833"/>
    </source>
</evidence>
<keyword evidence="10 14" id="KW-1133">Transmembrane helix</keyword>
<evidence type="ECO:0000256" key="18">
    <source>
        <dbReference type="SAM" id="MobiDB-lite"/>
    </source>
</evidence>
<evidence type="ECO:0000256" key="16">
    <source>
        <dbReference type="PIRSR" id="PIRSR006404-2"/>
    </source>
</evidence>
<keyword evidence="12 17" id="KW-0129">CBS domain</keyword>
<evidence type="ECO:0000256" key="2">
    <source>
        <dbReference type="ARBA" id="ARBA00007931"/>
    </source>
</evidence>
<feature type="transmembrane region" description="Helical" evidence="14">
    <location>
        <begin position="216"/>
        <end position="232"/>
    </location>
</feature>
<dbReference type="InterPro" id="IPR000644">
    <property type="entry name" value="CBS_dom"/>
</dbReference>
<dbReference type="PANTHER" id="PTHR39188:SF3">
    <property type="entry name" value="STAGE IV SPORULATION PROTEIN FB"/>
    <property type="match status" value="1"/>
</dbReference>
<reference evidence="20 21" key="1">
    <citation type="submission" date="2019-02" db="EMBL/GenBank/DDBJ databases">
        <title>Draft genome sequences of novel Actinobacteria.</title>
        <authorList>
            <person name="Sahin N."/>
            <person name="Ay H."/>
            <person name="Saygin H."/>
        </authorList>
    </citation>
    <scope>NUCLEOTIDE SEQUENCE [LARGE SCALE GENOMIC DNA]</scope>
    <source>
        <strain evidence="20 21">8K307</strain>
    </source>
</reference>
<feature type="domain" description="CBS" evidence="19">
    <location>
        <begin position="317"/>
        <end position="375"/>
    </location>
</feature>
<keyword evidence="21" id="KW-1185">Reference proteome</keyword>
<evidence type="ECO:0000256" key="11">
    <source>
        <dbReference type="ARBA" id="ARBA00023049"/>
    </source>
</evidence>
<dbReference type="SUPFAM" id="SSF54631">
    <property type="entry name" value="CBS-domain pair"/>
    <property type="match status" value="1"/>
</dbReference>
<dbReference type="GO" id="GO:0008237">
    <property type="term" value="F:metallopeptidase activity"/>
    <property type="evidence" value="ECO:0007669"/>
    <property type="project" value="UniProtKB-UniRule"/>
</dbReference>
<dbReference type="InterPro" id="IPR046342">
    <property type="entry name" value="CBS_dom_sf"/>
</dbReference>
<dbReference type="Pfam" id="PF00571">
    <property type="entry name" value="CBS"/>
    <property type="match status" value="2"/>
</dbReference>
<keyword evidence="9 14" id="KW-0862">Zinc</keyword>
<evidence type="ECO:0000256" key="7">
    <source>
        <dbReference type="ARBA" id="ARBA00022737"/>
    </source>
</evidence>
<evidence type="ECO:0000256" key="17">
    <source>
        <dbReference type="PROSITE-ProRule" id="PRU00703"/>
    </source>
</evidence>
<dbReference type="RefSeq" id="WP_132103784.1">
    <property type="nucleotide sequence ID" value="NZ_SMLB01000017.1"/>
</dbReference>
<dbReference type="GO" id="GO:0006508">
    <property type="term" value="P:proteolysis"/>
    <property type="evidence" value="ECO:0007669"/>
    <property type="project" value="UniProtKB-KW"/>
</dbReference>
<feature type="transmembrane region" description="Helical" evidence="14">
    <location>
        <begin position="143"/>
        <end position="165"/>
    </location>
</feature>
<keyword evidence="5 14" id="KW-0812">Transmembrane</keyword>
<feature type="binding site" evidence="16">
    <location>
        <position position="67"/>
    </location>
    <ligand>
        <name>Zn(2+)</name>
        <dbReference type="ChEBI" id="CHEBI:29105"/>
        <note>catalytic</note>
    </ligand>
</feature>
<keyword evidence="8 14" id="KW-0378">Hydrolase</keyword>
<dbReference type="GO" id="GO:0005886">
    <property type="term" value="C:plasma membrane"/>
    <property type="evidence" value="ECO:0007669"/>
    <property type="project" value="UniProtKB-SubCell"/>
</dbReference>
<evidence type="ECO:0000256" key="3">
    <source>
        <dbReference type="ARBA" id="ARBA00022475"/>
    </source>
</evidence>
<dbReference type="SMART" id="SM00116">
    <property type="entry name" value="CBS"/>
    <property type="match status" value="2"/>
</dbReference>
<feature type="transmembrane region" description="Helical" evidence="14">
    <location>
        <begin position="186"/>
        <end position="210"/>
    </location>
</feature>
<dbReference type="EMBL" id="SMLB01000017">
    <property type="protein sequence ID" value="TDD68887.1"/>
    <property type="molecule type" value="Genomic_DNA"/>
</dbReference>
<keyword evidence="3 14" id="KW-1003">Cell membrane</keyword>
<dbReference type="Pfam" id="PF02163">
    <property type="entry name" value="Peptidase_M50"/>
    <property type="match status" value="2"/>
</dbReference>
<evidence type="ECO:0000256" key="15">
    <source>
        <dbReference type="PIRSR" id="PIRSR006404-1"/>
    </source>
</evidence>
<dbReference type="Proteomes" id="UP000295217">
    <property type="component" value="Unassembled WGS sequence"/>
</dbReference>
<evidence type="ECO:0000256" key="13">
    <source>
        <dbReference type="ARBA" id="ARBA00023136"/>
    </source>
</evidence>
<dbReference type="GO" id="GO:0046872">
    <property type="term" value="F:metal ion binding"/>
    <property type="evidence" value="ECO:0007669"/>
    <property type="project" value="UniProtKB-UniRule"/>
</dbReference>
<keyword evidence="11 14" id="KW-0482">Metalloprotease</keyword>
<evidence type="ECO:0000256" key="10">
    <source>
        <dbReference type="ARBA" id="ARBA00022989"/>
    </source>
</evidence>
<evidence type="ECO:0000256" key="8">
    <source>
        <dbReference type="ARBA" id="ARBA00022801"/>
    </source>
</evidence>
<comment type="caution">
    <text evidence="20">The sequence shown here is derived from an EMBL/GenBank/DDBJ whole genome shotgun (WGS) entry which is preliminary data.</text>
</comment>
<evidence type="ECO:0000256" key="1">
    <source>
        <dbReference type="ARBA" id="ARBA00004651"/>
    </source>
</evidence>
<dbReference type="InterPro" id="IPR016483">
    <property type="entry name" value="UCP006404_Pept_M50_CBS"/>
</dbReference>
<dbReference type="CDD" id="cd06164">
    <property type="entry name" value="S2P-M50_SpoIVFB_CBS"/>
    <property type="match status" value="1"/>
</dbReference>
<comment type="similarity">
    <text evidence="2 14">Belongs to the peptidase M50B family.</text>
</comment>